<dbReference type="EC" id="2.7.1.71" evidence="3 11"/>
<evidence type="ECO:0000256" key="9">
    <source>
        <dbReference type="ARBA" id="ARBA00023141"/>
    </source>
</evidence>
<evidence type="ECO:0000313" key="13">
    <source>
        <dbReference type="Proteomes" id="UP001205920"/>
    </source>
</evidence>
<comment type="function">
    <text evidence="11">Catalyzes the specific phosphorylation of the 3-hydroxyl group of shikimic acid using ATP as a cosubstrate.</text>
</comment>
<comment type="subcellular location">
    <subcellularLocation>
        <location evidence="11">Cytoplasm</location>
    </subcellularLocation>
</comment>
<feature type="binding site" evidence="11">
    <location>
        <position position="138"/>
    </location>
    <ligand>
        <name>ATP</name>
        <dbReference type="ChEBI" id="CHEBI:30616"/>
    </ligand>
</feature>
<keyword evidence="4 11" id="KW-0028">Amino-acid biosynthesis</keyword>
<keyword evidence="5 11" id="KW-0808">Transferase</keyword>
<dbReference type="GO" id="GO:0005524">
    <property type="term" value="F:ATP binding"/>
    <property type="evidence" value="ECO:0007669"/>
    <property type="project" value="UniProtKB-UniRule"/>
</dbReference>
<evidence type="ECO:0000256" key="4">
    <source>
        <dbReference type="ARBA" id="ARBA00022605"/>
    </source>
</evidence>
<dbReference type="CDD" id="cd00464">
    <property type="entry name" value="SK"/>
    <property type="match status" value="1"/>
</dbReference>
<dbReference type="GO" id="GO:0004765">
    <property type="term" value="F:shikimate kinase activity"/>
    <property type="evidence" value="ECO:0007669"/>
    <property type="project" value="UniProtKB-UniRule"/>
</dbReference>
<evidence type="ECO:0000256" key="7">
    <source>
        <dbReference type="ARBA" id="ARBA00022777"/>
    </source>
</evidence>
<name>A0AAW5HRL7_9CORY</name>
<feature type="binding site" evidence="11">
    <location>
        <begin position="34"/>
        <end position="39"/>
    </location>
    <ligand>
        <name>ATP</name>
        <dbReference type="ChEBI" id="CHEBI:30616"/>
    </ligand>
</feature>
<dbReference type="PRINTS" id="PR01100">
    <property type="entry name" value="SHIKIMTKNASE"/>
</dbReference>
<dbReference type="Pfam" id="PF01202">
    <property type="entry name" value="SKI"/>
    <property type="match status" value="1"/>
</dbReference>
<comment type="caution">
    <text evidence="12">The sequence shown here is derived from an EMBL/GenBank/DDBJ whole genome shotgun (WGS) entry which is preliminary data.</text>
</comment>
<evidence type="ECO:0000313" key="12">
    <source>
        <dbReference type="EMBL" id="MCO6393630.1"/>
    </source>
</evidence>
<dbReference type="HAMAP" id="MF_00109">
    <property type="entry name" value="Shikimate_kinase"/>
    <property type="match status" value="1"/>
</dbReference>
<dbReference type="Gene3D" id="3.40.50.300">
    <property type="entry name" value="P-loop containing nucleotide triphosphate hydrolases"/>
    <property type="match status" value="1"/>
</dbReference>
<evidence type="ECO:0000256" key="3">
    <source>
        <dbReference type="ARBA" id="ARBA00012154"/>
    </source>
</evidence>
<keyword evidence="7 11" id="KW-0418">Kinase</keyword>
<gene>
    <name evidence="11" type="primary">aroK</name>
    <name evidence="12" type="ORF">JMN37_01335</name>
</gene>
<dbReference type="AlphaFoldDB" id="A0AAW5HRL7"/>
<dbReference type="InterPro" id="IPR023000">
    <property type="entry name" value="Shikimate_kinase_CS"/>
</dbReference>
<comment type="cofactor">
    <cofactor evidence="11">
        <name>Mg(2+)</name>
        <dbReference type="ChEBI" id="CHEBI:18420"/>
    </cofactor>
    <text evidence="11">Binds 1 Mg(2+) ion per subunit.</text>
</comment>
<dbReference type="EMBL" id="JAEUWV010000001">
    <property type="protein sequence ID" value="MCO6393630.1"/>
    <property type="molecule type" value="Genomic_DNA"/>
</dbReference>
<feature type="binding site" evidence="11">
    <location>
        <position position="56"/>
    </location>
    <ligand>
        <name>substrate</name>
    </ligand>
</feature>
<comment type="subunit">
    <text evidence="11">Monomer.</text>
</comment>
<feature type="binding site" evidence="11">
    <location>
        <position position="101"/>
    </location>
    <ligand>
        <name>substrate</name>
    </ligand>
</feature>
<dbReference type="SUPFAM" id="SSF52540">
    <property type="entry name" value="P-loop containing nucleoside triphosphate hydrolases"/>
    <property type="match status" value="1"/>
</dbReference>
<evidence type="ECO:0000256" key="11">
    <source>
        <dbReference type="HAMAP-Rule" id="MF_00109"/>
    </source>
</evidence>
<dbReference type="Proteomes" id="UP001205920">
    <property type="component" value="Unassembled WGS sequence"/>
</dbReference>
<sequence length="190" mass="20465">MTVNADTGSRPAVDEVLGSCESGIPKVVLVGPPGAGKTTIGRRLGRALNLQFVDSDSIIEQAECKPCGEVYASLGEDAFRDLEHEVVKQVLGCKGVVSLGGGAVVRPETRALLENHLVVWVDVGVKEGTRRTAGDGTRPVLAAEDPEARYQALLTEREPFYREVADYRVRTDDRPPQRIVAEVLGVIDSE</sequence>
<evidence type="ECO:0000256" key="2">
    <source>
        <dbReference type="ARBA" id="ARBA00006997"/>
    </source>
</evidence>
<evidence type="ECO:0000256" key="10">
    <source>
        <dbReference type="ARBA" id="ARBA00048567"/>
    </source>
</evidence>
<dbReference type="InterPro" id="IPR000623">
    <property type="entry name" value="Shikimate_kinase/TSH1"/>
</dbReference>
<feature type="binding site" evidence="11">
    <location>
        <position position="174"/>
    </location>
    <ligand>
        <name>ATP</name>
        <dbReference type="ChEBI" id="CHEBI:30616"/>
    </ligand>
</feature>
<keyword evidence="13" id="KW-1185">Reference proteome</keyword>
<accession>A0AAW5HRL7</accession>
<keyword evidence="8 11" id="KW-0067">ATP-binding</keyword>
<dbReference type="InterPro" id="IPR027417">
    <property type="entry name" value="P-loop_NTPase"/>
</dbReference>
<keyword evidence="11" id="KW-0460">Magnesium</keyword>
<dbReference type="GO" id="GO:0008652">
    <property type="term" value="P:amino acid biosynthetic process"/>
    <property type="evidence" value="ECO:0007669"/>
    <property type="project" value="UniProtKB-KW"/>
</dbReference>
<evidence type="ECO:0000256" key="6">
    <source>
        <dbReference type="ARBA" id="ARBA00022741"/>
    </source>
</evidence>
<evidence type="ECO:0000256" key="8">
    <source>
        <dbReference type="ARBA" id="ARBA00022840"/>
    </source>
</evidence>
<comment type="similarity">
    <text evidence="2 11">Belongs to the shikimate kinase family.</text>
</comment>
<comment type="pathway">
    <text evidence="1 11">Metabolic intermediate biosynthesis; chorismate biosynthesis; chorismate from D-erythrose 4-phosphate and phosphoenolpyruvate: step 5/7.</text>
</comment>
<organism evidence="12 13">
    <name type="scientific">Corynebacterium lipophilum</name>
    <dbReference type="NCBI Taxonomy" id="2804918"/>
    <lineage>
        <taxon>Bacteria</taxon>
        <taxon>Bacillati</taxon>
        <taxon>Actinomycetota</taxon>
        <taxon>Actinomycetes</taxon>
        <taxon>Mycobacteriales</taxon>
        <taxon>Corynebacteriaceae</taxon>
        <taxon>Corynebacterium</taxon>
    </lineage>
</organism>
<feature type="binding site" evidence="11">
    <location>
        <position position="80"/>
    </location>
    <ligand>
        <name>substrate</name>
    </ligand>
</feature>
<dbReference type="GO" id="GO:0005829">
    <property type="term" value="C:cytosol"/>
    <property type="evidence" value="ECO:0007669"/>
    <property type="project" value="TreeGrafter"/>
</dbReference>
<evidence type="ECO:0000256" key="5">
    <source>
        <dbReference type="ARBA" id="ARBA00022679"/>
    </source>
</evidence>
<feature type="binding site" evidence="11">
    <location>
        <position position="38"/>
    </location>
    <ligand>
        <name>Mg(2+)</name>
        <dbReference type="ChEBI" id="CHEBI:18420"/>
    </ligand>
</feature>
<dbReference type="PANTHER" id="PTHR21087:SF16">
    <property type="entry name" value="SHIKIMATE KINASE 1, CHLOROPLASTIC"/>
    <property type="match status" value="1"/>
</dbReference>
<keyword evidence="6 11" id="KW-0547">Nucleotide-binding</keyword>
<keyword evidence="11" id="KW-0479">Metal-binding</keyword>
<protein>
    <recommendedName>
        <fullName evidence="3 11">Shikimate kinase</fullName>
        <shortName evidence="11">SK</shortName>
        <ecNumber evidence="3 11">2.7.1.71</ecNumber>
    </recommendedName>
</protein>
<dbReference type="InterPro" id="IPR031322">
    <property type="entry name" value="Shikimate/glucono_kinase"/>
</dbReference>
<reference evidence="12 13" key="1">
    <citation type="submission" date="2021-01" db="EMBL/GenBank/DDBJ databases">
        <title>Identification and Characterization of Corynebacterium sp.</title>
        <authorList>
            <person name="Luo Q."/>
            <person name="Qu P."/>
            <person name="Chen Q."/>
        </authorList>
    </citation>
    <scope>NUCLEOTIDE SEQUENCE [LARGE SCALE GENOMIC DNA]</scope>
    <source>
        <strain evidence="12 13">MC-18</strain>
    </source>
</reference>
<dbReference type="GO" id="GO:0009073">
    <property type="term" value="P:aromatic amino acid family biosynthetic process"/>
    <property type="evidence" value="ECO:0007669"/>
    <property type="project" value="UniProtKB-KW"/>
</dbReference>
<proteinExistence type="inferred from homology"/>
<keyword evidence="9 11" id="KW-0057">Aromatic amino acid biosynthesis</keyword>
<dbReference type="GO" id="GO:0000287">
    <property type="term" value="F:magnesium ion binding"/>
    <property type="evidence" value="ECO:0007669"/>
    <property type="project" value="UniProtKB-UniRule"/>
</dbReference>
<comment type="catalytic activity">
    <reaction evidence="10 11">
        <text>shikimate + ATP = 3-phosphoshikimate + ADP + H(+)</text>
        <dbReference type="Rhea" id="RHEA:13121"/>
        <dbReference type="ChEBI" id="CHEBI:15378"/>
        <dbReference type="ChEBI" id="CHEBI:30616"/>
        <dbReference type="ChEBI" id="CHEBI:36208"/>
        <dbReference type="ChEBI" id="CHEBI:145989"/>
        <dbReference type="ChEBI" id="CHEBI:456216"/>
        <dbReference type="EC" id="2.7.1.71"/>
    </reaction>
</comment>
<keyword evidence="11" id="KW-0963">Cytoplasm</keyword>
<dbReference type="PROSITE" id="PS01128">
    <property type="entry name" value="SHIKIMATE_KINASE"/>
    <property type="match status" value="1"/>
</dbReference>
<feature type="binding site" evidence="11">
    <location>
        <position position="157"/>
    </location>
    <ligand>
        <name>substrate</name>
    </ligand>
</feature>
<evidence type="ECO:0000256" key="1">
    <source>
        <dbReference type="ARBA" id="ARBA00004842"/>
    </source>
</evidence>
<dbReference type="PANTHER" id="PTHR21087">
    <property type="entry name" value="SHIKIMATE KINASE"/>
    <property type="match status" value="1"/>
</dbReference>
<dbReference type="GO" id="GO:0009423">
    <property type="term" value="P:chorismate biosynthetic process"/>
    <property type="evidence" value="ECO:0007669"/>
    <property type="project" value="UniProtKB-UniRule"/>
</dbReference>